<feature type="compositionally biased region" description="Polar residues" evidence="7">
    <location>
        <begin position="129"/>
        <end position="148"/>
    </location>
</feature>
<feature type="compositionally biased region" description="Acidic residues" evidence="7">
    <location>
        <begin position="104"/>
        <end position="128"/>
    </location>
</feature>
<keyword evidence="5" id="KW-0496">Mitochondrion</keyword>
<evidence type="ECO:0000256" key="1">
    <source>
        <dbReference type="ARBA" id="ARBA00004173"/>
    </source>
</evidence>
<dbReference type="Pfam" id="PF13812">
    <property type="entry name" value="PPR_3"/>
    <property type="match status" value="1"/>
</dbReference>
<evidence type="ECO:0000256" key="4">
    <source>
        <dbReference type="ARBA" id="ARBA00022946"/>
    </source>
</evidence>
<dbReference type="GO" id="GO:0003729">
    <property type="term" value="F:mRNA binding"/>
    <property type="evidence" value="ECO:0007669"/>
    <property type="project" value="UniProtKB-ARBA"/>
</dbReference>
<feature type="repeat" description="PPR" evidence="6">
    <location>
        <begin position="493"/>
        <end position="528"/>
    </location>
</feature>
<name>A0AAV8T0J2_9ROSI</name>
<dbReference type="Gene3D" id="1.25.40.10">
    <property type="entry name" value="Tetratricopeptide repeat domain"/>
    <property type="match status" value="2"/>
</dbReference>
<dbReference type="PANTHER" id="PTHR45717:SF15">
    <property type="entry name" value="AGL218WP"/>
    <property type="match status" value="1"/>
</dbReference>
<dbReference type="FunFam" id="1.25.40.10:FF:000744">
    <property type="entry name" value="Pentatricopeptide repeat-containing protein, mitochondrial"/>
    <property type="match status" value="1"/>
</dbReference>
<dbReference type="EMBL" id="JAIWQS010000007">
    <property type="protein sequence ID" value="KAJ8760063.1"/>
    <property type="molecule type" value="Genomic_DNA"/>
</dbReference>
<accession>A0AAV8T0J2</accession>
<dbReference type="FunFam" id="1.25.40.10:FF:000394">
    <property type="entry name" value="Pentatricopeptide repeat-containing protein, mitochondrial"/>
    <property type="match status" value="1"/>
</dbReference>
<dbReference type="PROSITE" id="PS51375">
    <property type="entry name" value="PPR"/>
    <property type="match status" value="3"/>
</dbReference>
<dbReference type="Proteomes" id="UP001159364">
    <property type="component" value="Linkage Group LG07"/>
</dbReference>
<evidence type="ECO:0000313" key="8">
    <source>
        <dbReference type="EMBL" id="KAJ8760063.1"/>
    </source>
</evidence>
<organism evidence="8 9">
    <name type="scientific">Erythroxylum novogranatense</name>
    <dbReference type="NCBI Taxonomy" id="1862640"/>
    <lineage>
        <taxon>Eukaryota</taxon>
        <taxon>Viridiplantae</taxon>
        <taxon>Streptophyta</taxon>
        <taxon>Embryophyta</taxon>
        <taxon>Tracheophyta</taxon>
        <taxon>Spermatophyta</taxon>
        <taxon>Magnoliopsida</taxon>
        <taxon>eudicotyledons</taxon>
        <taxon>Gunneridae</taxon>
        <taxon>Pentapetalae</taxon>
        <taxon>rosids</taxon>
        <taxon>fabids</taxon>
        <taxon>Malpighiales</taxon>
        <taxon>Erythroxylaceae</taxon>
        <taxon>Erythroxylum</taxon>
    </lineage>
</organism>
<dbReference type="AlphaFoldDB" id="A0AAV8T0J2"/>
<evidence type="ECO:0000313" key="9">
    <source>
        <dbReference type="Proteomes" id="UP001159364"/>
    </source>
</evidence>
<comment type="similarity">
    <text evidence="2">Belongs to the PPR family. P subfamily.</text>
</comment>
<dbReference type="Pfam" id="PF01535">
    <property type="entry name" value="PPR"/>
    <property type="match status" value="4"/>
</dbReference>
<comment type="subcellular location">
    <subcellularLocation>
        <location evidence="1">Mitochondrion</location>
    </subcellularLocation>
</comment>
<evidence type="ECO:0000256" key="3">
    <source>
        <dbReference type="ARBA" id="ARBA00022737"/>
    </source>
</evidence>
<protein>
    <recommendedName>
        <fullName evidence="10">Pentatricopeptide repeat-containing protein</fullName>
    </recommendedName>
</protein>
<evidence type="ECO:0008006" key="10">
    <source>
        <dbReference type="Google" id="ProtNLM"/>
    </source>
</evidence>
<feature type="region of interest" description="Disordered" evidence="7">
    <location>
        <begin position="90"/>
        <end position="150"/>
    </location>
</feature>
<keyword evidence="9" id="KW-1185">Reference proteome</keyword>
<dbReference type="NCBIfam" id="TIGR00756">
    <property type="entry name" value="PPR"/>
    <property type="match status" value="1"/>
</dbReference>
<dbReference type="InterPro" id="IPR011990">
    <property type="entry name" value="TPR-like_helical_dom_sf"/>
</dbReference>
<dbReference type="InterPro" id="IPR002885">
    <property type="entry name" value="PPR_rpt"/>
</dbReference>
<evidence type="ECO:0000256" key="2">
    <source>
        <dbReference type="ARBA" id="ARBA00007626"/>
    </source>
</evidence>
<keyword evidence="3" id="KW-0677">Repeat</keyword>
<feature type="repeat" description="PPR" evidence="6">
    <location>
        <begin position="321"/>
        <end position="355"/>
    </location>
</feature>
<feature type="repeat" description="PPR" evidence="6">
    <location>
        <begin position="458"/>
        <end position="492"/>
    </location>
</feature>
<evidence type="ECO:0000256" key="5">
    <source>
        <dbReference type="ARBA" id="ARBA00023128"/>
    </source>
</evidence>
<reference evidence="8 9" key="1">
    <citation type="submission" date="2021-09" db="EMBL/GenBank/DDBJ databases">
        <title>Genomic insights and catalytic innovation underlie evolution of tropane alkaloids biosynthesis.</title>
        <authorList>
            <person name="Wang Y.-J."/>
            <person name="Tian T."/>
            <person name="Huang J.-P."/>
            <person name="Huang S.-X."/>
        </authorList>
    </citation>
    <scope>NUCLEOTIDE SEQUENCE [LARGE SCALE GENOMIC DNA]</scope>
    <source>
        <strain evidence="8">KIB-2018</strain>
        <tissue evidence="8">Leaf</tissue>
    </source>
</reference>
<feature type="compositionally biased region" description="Low complexity" evidence="7">
    <location>
        <begin position="93"/>
        <end position="103"/>
    </location>
</feature>
<comment type="caution">
    <text evidence="8">The sequence shown here is derived from an EMBL/GenBank/DDBJ whole genome shotgun (WGS) entry which is preliminary data.</text>
</comment>
<sequence>MWAVRRASNYLKLQRLKVENSYLRGAKSQVTSYFGSKLTISTESARCLSCSPTNVCSKLSVGTRSLSSHAGAKSSKSDDDLEDGFSELETAVSTHSSKNSSTTDDSDDELLSEPDVLDDDHEEEEDIGETSQTTVELSDTEADPSQKQARTKRASELFKAIITSPNSVDDVLAKWVEDGRDLSRTEIIAAMLNLRKRLMYLKALQLSEWLETNKQLDFIEKDYAARLDLIAKLRGLERAEAYIKKIPESFRGEIIYRTFLANCVVANDITKAQEIFNKMRNLQFPVTLFSCNQLLLLYKRHDKKKIADVLLLMEKENVKPSLFTYNLLIDTKGQCNDMTGMDQVVETMKSEGIQPDISTQAILAKHYLSGGLKEKAEGILKEIEGDNLKEHRWVCKVLLPLYASLGKADEVRRVWKVCESKPWLDECLAAIEAWGRLKKIDEAEAVFEMMSNRWNKLSSRHYSVMLKAYANHKEVDKGKDLVKRMADSGCRIGPLTWDALVKLYVEAGEVEKADSMLQKAAEKSAVKPMFTSFMTIMEQYAKKGDVHNTEKMFHRMKQANYESRIRQYQSLVQAYINAKTPAYGIKERMKAENVFPSKTLAAQLAQVDPFRKTAASDLLD</sequence>
<evidence type="ECO:0000256" key="7">
    <source>
        <dbReference type="SAM" id="MobiDB-lite"/>
    </source>
</evidence>
<dbReference type="PANTHER" id="PTHR45717">
    <property type="entry name" value="OS12G0527900 PROTEIN"/>
    <property type="match status" value="1"/>
</dbReference>
<keyword evidence="4" id="KW-0809">Transit peptide</keyword>
<gene>
    <name evidence="8" type="ORF">K2173_010919</name>
</gene>
<dbReference type="GO" id="GO:0005739">
    <property type="term" value="C:mitochondrion"/>
    <property type="evidence" value="ECO:0007669"/>
    <property type="project" value="UniProtKB-SubCell"/>
</dbReference>
<proteinExistence type="inferred from homology"/>
<evidence type="ECO:0000256" key="6">
    <source>
        <dbReference type="PROSITE-ProRule" id="PRU00708"/>
    </source>
</evidence>